<dbReference type="AlphaFoldDB" id="A0A1M7ZHT3"/>
<organism evidence="2 3">
    <name type="scientific">Algoriphagus zhangzhouensis</name>
    <dbReference type="NCBI Taxonomy" id="1073327"/>
    <lineage>
        <taxon>Bacteria</taxon>
        <taxon>Pseudomonadati</taxon>
        <taxon>Bacteroidota</taxon>
        <taxon>Cytophagia</taxon>
        <taxon>Cytophagales</taxon>
        <taxon>Cyclobacteriaceae</taxon>
        <taxon>Algoriphagus</taxon>
    </lineage>
</organism>
<keyword evidence="3" id="KW-1185">Reference proteome</keyword>
<dbReference type="STRING" id="1073327.SAMN04488108_3419"/>
<dbReference type="EMBL" id="FRXN01000005">
    <property type="protein sequence ID" value="SHO64389.1"/>
    <property type="molecule type" value="Genomic_DNA"/>
</dbReference>
<dbReference type="InterPro" id="IPR018490">
    <property type="entry name" value="cNMP-bd_dom_sf"/>
</dbReference>
<dbReference type="Pfam" id="PF00027">
    <property type="entry name" value="cNMP_binding"/>
    <property type="match status" value="1"/>
</dbReference>
<dbReference type="SUPFAM" id="SSF51206">
    <property type="entry name" value="cAMP-binding domain-like"/>
    <property type="match status" value="1"/>
</dbReference>
<dbReference type="RefSeq" id="WP_073573024.1">
    <property type="nucleotide sequence ID" value="NZ_FRXN01000005.1"/>
</dbReference>
<dbReference type="InterPro" id="IPR014710">
    <property type="entry name" value="RmlC-like_jellyroll"/>
</dbReference>
<dbReference type="InterPro" id="IPR000595">
    <property type="entry name" value="cNMP-bd_dom"/>
</dbReference>
<dbReference type="GO" id="GO:0016301">
    <property type="term" value="F:kinase activity"/>
    <property type="evidence" value="ECO:0007669"/>
    <property type="project" value="UniProtKB-KW"/>
</dbReference>
<protein>
    <submittedName>
        <fullName evidence="2">cAMP-binding domain of CRP or a regulatory subunit of cAMP-dependent protein kinases</fullName>
    </submittedName>
</protein>
<name>A0A1M7ZHT3_9BACT</name>
<evidence type="ECO:0000313" key="2">
    <source>
        <dbReference type="EMBL" id="SHO64389.1"/>
    </source>
</evidence>
<keyword evidence="2" id="KW-0418">Kinase</keyword>
<reference evidence="3" key="1">
    <citation type="submission" date="2016-12" db="EMBL/GenBank/DDBJ databases">
        <authorList>
            <person name="Varghese N."/>
            <person name="Submissions S."/>
        </authorList>
    </citation>
    <scope>NUCLEOTIDE SEQUENCE [LARGE SCALE GENOMIC DNA]</scope>
    <source>
        <strain evidence="3">DSM 25035</strain>
    </source>
</reference>
<dbReference type="OrthoDB" id="758145at2"/>
<dbReference type="Proteomes" id="UP000184609">
    <property type="component" value="Unassembled WGS sequence"/>
</dbReference>
<dbReference type="Gene3D" id="2.60.120.10">
    <property type="entry name" value="Jelly Rolls"/>
    <property type="match status" value="1"/>
</dbReference>
<keyword evidence="2" id="KW-0808">Transferase</keyword>
<evidence type="ECO:0000313" key="3">
    <source>
        <dbReference type="Proteomes" id="UP000184609"/>
    </source>
</evidence>
<proteinExistence type="predicted"/>
<feature type="domain" description="Cyclic nucleotide-binding" evidence="1">
    <location>
        <begin position="33"/>
        <end position="120"/>
    </location>
</feature>
<accession>A0A1M7ZHT3</accession>
<gene>
    <name evidence="2" type="ORF">SAMN04488108_3419</name>
</gene>
<sequence>MRQVLDSFFSYLENIQNLTPSSIDRLARLSSVVRLNKNEILQQIGKTCRTIYFVNHGAARIFYYKDGLEITEYFAFEKDLIIRAESLFTNQPSQKGIICMEDTEFISIPSEPLFSLFDSHHDIERLFRKLIQNAYVETVRRIELIQFNTAEERYQALLANHPEVLQKVPLKFIASYLGITQVSLSRIRGSLS</sequence>
<evidence type="ECO:0000259" key="1">
    <source>
        <dbReference type="Pfam" id="PF00027"/>
    </source>
</evidence>